<feature type="domain" description="Isopenicillin N synthase-like Fe(2+) 2OG dioxygenase" evidence="1">
    <location>
        <begin position="214"/>
        <end position="299"/>
    </location>
</feature>
<dbReference type="OrthoDB" id="406156at2759"/>
<organism evidence="3 4">
    <name type="scientific">Gymnopilus junonius</name>
    <name type="common">Spectacular rustgill mushroom</name>
    <name type="synonym">Gymnopilus spectabilis subsp. junonius</name>
    <dbReference type="NCBI Taxonomy" id="109634"/>
    <lineage>
        <taxon>Eukaryota</taxon>
        <taxon>Fungi</taxon>
        <taxon>Dikarya</taxon>
        <taxon>Basidiomycota</taxon>
        <taxon>Agaricomycotina</taxon>
        <taxon>Agaricomycetes</taxon>
        <taxon>Agaricomycetidae</taxon>
        <taxon>Agaricales</taxon>
        <taxon>Agaricineae</taxon>
        <taxon>Hymenogastraceae</taxon>
        <taxon>Gymnopilus</taxon>
    </lineage>
</organism>
<evidence type="ECO:0000259" key="1">
    <source>
        <dbReference type="Pfam" id="PF03171"/>
    </source>
</evidence>
<comment type="caution">
    <text evidence="3">The sequence shown here is derived from an EMBL/GenBank/DDBJ whole genome shotgun (WGS) entry which is preliminary data.</text>
</comment>
<dbReference type="AlphaFoldDB" id="A0A9P5NR81"/>
<sequence length="351" mass="39948">MYSTTADLAPLPPNTTSWLASKETDCIPDSEYVDLTVIDISSLIANPDLMSATAQHTIDEAIRAFQETGFIVITGHGLTPETISRQFDLAYMWLSVSEKVKHEFHAKISEGSWAGYKPQGYYKRSNGARDTTESHDFYPKTVIKDIQPAVFWPYLDEIREFYNYTHFVLLRTLLSIISQGLGMDRDSFWNMHRRKDGPPDIIHTRDLFRGAMYHPPSEEDRSKMKKLWLPVHTDRGSLTFLYSQPTAGLQVFVNDRWKYVRHYPNGILVNVGDAMEFTTGGLLKAAVYRVHEPPDDQRYLPRLGLFYFATMLPEIPLQPLKALASLASPLPDGVFEEFEGKIPTAGGMSFR</sequence>
<gene>
    <name evidence="3" type="ORF">CPB84DRAFT_1773881</name>
</gene>
<accession>A0A9P5NR81</accession>
<evidence type="ECO:0000313" key="4">
    <source>
        <dbReference type="Proteomes" id="UP000724874"/>
    </source>
</evidence>
<evidence type="ECO:0008006" key="5">
    <source>
        <dbReference type="Google" id="ProtNLM"/>
    </source>
</evidence>
<protein>
    <recommendedName>
        <fullName evidence="5">Fe2OG dioxygenase domain-containing protein</fullName>
    </recommendedName>
</protein>
<dbReference type="Proteomes" id="UP000724874">
    <property type="component" value="Unassembled WGS sequence"/>
</dbReference>
<dbReference type="EMBL" id="JADNYJ010000029">
    <property type="protein sequence ID" value="KAF8903679.1"/>
    <property type="molecule type" value="Genomic_DNA"/>
</dbReference>
<evidence type="ECO:0000313" key="3">
    <source>
        <dbReference type="EMBL" id="KAF8903679.1"/>
    </source>
</evidence>
<feature type="domain" description="Non-haem dioxygenase N-terminal" evidence="2">
    <location>
        <begin position="37"/>
        <end position="141"/>
    </location>
</feature>
<dbReference type="Pfam" id="PF03171">
    <property type="entry name" value="2OG-FeII_Oxy"/>
    <property type="match status" value="1"/>
</dbReference>
<dbReference type="InterPro" id="IPR026992">
    <property type="entry name" value="DIOX_N"/>
</dbReference>
<dbReference type="InterPro" id="IPR050231">
    <property type="entry name" value="Iron_ascorbate_oxido_reductase"/>
</dbReference>
<proteinExistence type="predicted"/>
<reference evidence="3" key="1">
    <citation type="submission" date="2020-11" db="EMBL/GenBank/DDBJ databases">
        <authorList>
            <consortium name="DOE Joint Genome Institute"/>
            <person name="Ahrendt S."/>
            <person name="Riley R."/>
            <person name="Andreopoulos W."/>
            <person name="LaButti K."/>
            <person name="Pangilinan J."/>
            <person name="Ruiz-duenas F.J."/>
            <person name="Barrasa J.M."/>
            <person name="Sanchez-Garcia M."/>
            <person name="Camarero S."/>
            <person name="Miyauchi S."/>
            <person name="Serrano A."/>
            <person name="Linde D."/>
            <person name="Babiker R."/>
            <person name="Drula E."/>
            <person name="Ayuso-Fernandez I."/>
            <person name="Pacheco R."/>
            <person name="Padilla G."/>
            <person name="Ferreira P."/>
            <person name="Barriuso J."/>
            <person name="Kellner H."/>
            <person name="Castanera R."/>
            <person name="Alfaro M."/>
            <person name="Ramirez L."/>
            <person name="Pisabarro A.G."/>
            <person name="Kuo A."/>
            <person name="Tritt A."/>
            <person name="Lipzen A."/>
            <person name="He G."/>
            <person name="Yan M."/>
            <person name="Ng V."/>
            <person name="Cullen D."/>
            <person name="Martin F."/>
            <person name="Rosso M.-N."/>
            <person name="Henrissat B."/>
            <person name="Hibbett D."/>
            <person name="Martinez A.T."/>
            <person name="Grigoriev I.V."/>
        </authorList>
    </citation>
    <scope>NUCLEOTIDE SEQUENCE</scope>
    <source>
        <strain evidence="3">AH 44721</strain>
    </source>
</reference>
<name>A0A9P5NR81_GYMJU</name>
<dbReference type="Gene3D" id="2.60.120.330">
    <property type="entry name" value="B-lactam Antibiotic, Isopenicillin N Synthase, Chain"/>
    <property type="match status" value="1"/>
</dbReference>
<keyword evidence="4" id="KW-1185">Reference proteome</keyword>
<dbReference type="InterPro" id="IPR044861">
    <property type="entry name" value="IPNS-like_FE2OG_OXY"/>
</dbReference>
<evidence type="ECO:0000259" key="2">
    <source>
        <dbReference type="Pfam" id="PF14226"/>
    </source>
</evidence>
<dbReference type="InterPro" id="IPR027443">
    <property type="entry name" value="IPNS-like_sf"/>
</dbReference>
<dbReference type="PANTHER" id="PTHR47990">
    <property type="entry name" value="2-OXOGLUTARATE (2OG) AND FE(II)-DEPENDENT OXYGENASE SUPERFAMILY PROTEIN-RELATED"/>
    <property type="match status" value="1"/>
</dbReference>
<dbReference type="Pfam" id="PF14226">
    <property type="entry name" value="DIOX_N"/>
    <property type="match status" value="1"/>
</dbReference>
<dbReference type="SUPFAM" id="SSF51197">
    <property type="entry name" value="Clavaminate synthase-like"/>
    <property type="match status" value="1"/>
</dbReference>